<dbReference type="EMBL" id="BSOW01000065">
    <property type="protein sequence ID" value="GLR92099.1"/>
    <property type="molecule type" value="Genomic_DNA"/>
</dbReference>
<proteinExistence type="predicted"/>
<reference evidence="3" key="1">
    <citation type="journal article" date="2019" name="Int. J. Syst. Evol. Microbiol.">
        <title>The Global Catalogue of Microorganisms (GCM) 10K type strain sequencing project: providing services to taxonomists for standard genome sequencing and annotation.</title>
        <authorList>
            <consortium name="The Broad Institute Genomics Platform"/>
            <consortium name="The Broad Institute Genome Sequencing Center for Infectious Disease"/>
            <person name="Wu L."/>
            <person name="Ma J."/>
        </authorList>
    </citation>
    <scope>NUCLEOTIDE SEQUENCE [LARGE SCALE GENOMIC DNA]</scope>
    <source>
        <strain evidence="3">NBRC 102520</strain>
    </source>
</reference>
<sequence>MRGFAIKQPSPSASFNRADPDNRLVTGELERRWEAALSELRRAEEALAQRTMHKSNEPLGVPHDLRAKVIALGNRLPALWENPATRREHRKALLRCPIEKVVMRRCARDKAEVRIVWRGGATTELVYLSMLWLRCRVTRRWWNAYAHWCGMAPTTMRSRAF</sequence>
<gene>
    <name evidence="2" type="ORF">GCM10007857_88180</name>
</gene>
<evidence type="ECO:0000256" key="1">
    <source>
        <dbReference type="SAM" id="MobiDB-lite"/>
    </source>
</evidence>
<keyword evidence="3" id="KW-1185">Reference proteome</keyword>
<evidence type="ECO:0008006" key="4">
    <source>
        <dbReference type="Google" id="ProtNLM"/>
    </source>
</evidence>
<evidence type="ECO:0000313" key="2">
    <source>
        <dbReference type="EMBL" id="GLR92099.1"/>
    </source>
</evidence>
<organism evidence="2 3">
    <name type="scientific">Bradyrhizobium iriomotense</name>
    <dbReference type="NCBI Taxonomy" id="441950"/>
    <lineage>
        <taxon>Bacteria</taxon>
        <taxon>Pseudomonadati</taxon>
        <taxon>Pseudomonadota</taxon>
        <taxon>Alphaproteobacteria</taxon>
        <taxon>Hyphomicrobiales</taxon>
        <taxon>Nitrobacteraceae</taxon>
        <taxon>Bradyrhizobium</taxon>
    </lineage>
</organism>
<evidence type="ECO:0000313" key="3">
    <source>
        <dbReference type="Proteomes" id="UP001156905"/>
    </source>
</evidence>
<protein>
    <recommendedName>
        <fullName evidence="4">Transposase</fullName>
    </recommendedName>
</protein>
<name>A0ABQ6BCF4_9BRAD</name>
<comment type="caution">
    <text evidence="2">The sequence shown here is derived from an EMBL/GenBank/DDBJ whole genome shotgun (WGS) entry which is preliminary data.</text>
</comment>
<accession>A0ABQ6BCF4</accession>
<dbReference type="Proteomes" id="UP001156905">
    <property type="component" value="Unassembled WGS sequence"/>
</dbReference>
<feature type="region of interest" description="Disordered" evidence="1">
    <location>
        <begin position="1"/>
        <end position="20"/>
    </location>
</feature>